<feature type="domain" description="Histone H2A C-terminal" evidence="9">
    <location>
        <begin position="66"/>
        <end position="99"/>
    </location>
</feature>
<keyword evidence="4 7" id="KW-0158">Chromosome</keyword>
<dbReference type="PANTHER" id="PTHR23430">
    <property type="entry name" value="HISTONE H2A"/>
    <property type="match status" value="1"/>
</dbReference>
<dbReference type="InterPro" id="IPR002119">
    <property type="entry name" value="Histone_H2A"/>
</dbReference>
<evidence type="ECO:0000256" key="4">
    <source>
        <dbReference type="ARBA" id="ARBA00022454"/>
    </source>
</evidence>
<comment type="similarity">
    <text evidence="3 7">Belongs to the histone H2A family.</text>
</comment>
<evidence type="ECO:0000313" key="11">
    <source>
        <dbReference type="Proteomes" id="UP000478052"/>
    </source>
</evidence>
<evidence type="ECO:0000259" key="9">
    <source>
        <dbReference type="Pfam" id="PF16211"/>
    </source>
</evidence>
<evidence type="ECO:0000256" key="1">
    <source>
        <dbReference type="ARBA" id="ARBA00004123"/>
    </source>
</evidence>
<dbReference type="GO" id="GO:0030527">
    <property type="term" value="F:structural constituent of chromatin"/>
    <property type="evidence" value="ECO:0007669"/>
    <property type="project" value="InterPro"/>
</dbReference>
<dbReference type="SUPFAM" id="SSF47113">
    <property type="entry name" value="Histone-fold"/>
    <property type="match status" value="1"/>
</dbReference>
<comment type="caution">
    <text evidence="10">The sequence shown here is derived from an EMBL/GenBank/DDBJ whole genome shotgun (WGS) entry which is preliminary data.</text>
</comment>
<dbReference type="Pfam" id="PF16211">
    <property type="entry name" value="Histone_H2A_C"/>
    <property type="match status" value="1"/>
</dbReference>
<feature type="non-terminal residue" evidence="10">
    <location>
        <position position="260"/>
    </location>
</feature>
<organism evidence="10 11">
    <name type="scientific">Aphis craccivora</name>
    <name type="common">Cowpea aphid</name>
    <dbReference type="NCBI Taxonomy" id="307492"/>
    <lineage>
        <taxon>Eukaryota</taxon>
        <taxon>Metazoa</taxon>
        <taxon>Ecdysozoa</taxon>
        <taxon>Arthropoda</taxon>
        <taxon>Hexapoda</taxon>
        <taxon>Insecta</taxon>
        <taxon>Pterygota</taxon>
        <taxon>Neoptera</taxon>
        <taxon>Paraneoptera</taxon>
        <taxon>Hemiptera</taxon>
        <taxon>Sternorrhyncha</taxon>
        <taxon>Aphidomorpha</taxon>
        <taxon>Aphidoidea</taxon>
        <taxon>Aphididae</taxon>
        <taxon>Aphidini</taxon>
        <taxon>Aphis</taxon>
        <taxon>Aphis</taxon>
    </lineage>
</organism>
<sequence length="260" mass="29915">MNGIGKAGKSKGGKSKTRSSRAGLQFPVGRIHRLLRKGNYGERVGAGAPASYLAAEVLQLAIRNDEELNKLLSGVTIAQGGVLPNIQAVLLPKKTEKKEQYPIYAYRCIISSERSDECIDITMIRNNAPISNYRGGFRCKSEYPWCIIEVKSKHFPTVFKKFVKNKKRMTEKREFLQKTSFRPNRLFYMVVIQKLITVPYEFSNFYKICQKPENLQRNDNDLSSNDFNYILENFTNRFLIIQILTKIRQIPEYEAQAIKT</sequence>
<feature type="region of interest" description="Disordered" evidence="8">
    <location>
        <begin position="1"/>
        <end position="22"/>
    </location>
</feature>
<keyword evidence="6 7" id="KW-0544">Nucleosome core</keyword>
<comment type="subcellular location">
    <subcellularLocation>
        <location evidence="2">Chromosome</location>
    </subcellularLocation>
    <subcellularLocation>
        <location evidence="1 7">Nucleus</location>
    </subcellularLocation>
</comment>
<evidence type="ECO:0000313" key="10">
    <source>
        <dbReference type="EMBL" id="KAF0768499.1"/>
    </source>
</evidence>
<dbReference type="InterPro" id="IPR032458">
    <property type="entry name" value="Histone_H2A_CS"/>
</dbReference>
<dbReference type="AlphaFoldDB" id="A0A6G0ZCD3"/>
<feature type="compositionally biased region" description="Basic residues" evidence="8">
    <location>
        <begin position="8"/>
        <end position="19"/>
    </location>
</feature>
<evidence type="ECO:0000256" key="5">
    <source>
        <dbReference type="ARBA" id="ARBA00023242"/>
    </source>
</evidence>
<dbReference type="EMBL" id="VUJU01000761">
    <property type="protein sequence ID" value="KAF0768499.1"/>
    <property type="molecule type" value="Genomic_DNA"/>
</dbReference>
<evidence type="ECO:0000256" key="7">
    <source>
        <dbReference type="RuleBase" id="RU003767"/>
    </source>
</evidence>
<dbReference type="SMART" id="SM00414">
    <property type="entry name" value="H2A"/>
    <property type="match status" value="1"/>
</dbReference>
<keyword evidence="7" id="KW-0238">DNA-binding</keyword>
<gene>
    <name evidence="10" type="ORF">FWK35_00001811</name>
</gene>
<evidence type="ECO:0000256" key="8">
    <source>
        <dbReference type="SAM" id="MobiDB-lite"/>
    </source>
</evidence>
<dbReference type="InterPro" id="IPR009072">
    <property type="entry name" value="Histone-fold"/>
</dbReference>
<dbReference type="Proteomes" id="UP000478052">
    <property type="component" value="Unassembled WGS sequence"/>
</dbReference>
<proteinExistence type="inferred from homology"/>
<dbReference type="GO" id="GO:0003677">
    <property type="term" value="F:DNA binding"/>
    <property type="evidence" value="ECO:0007669"/>
    <property type="project" value="UniProtKB-KW"/>
</dbReference>
<evidence type="ECO:0000256" key="3">
    <source>
        <dbReference type="ARBA" id="ARBA00010691"/>
    </source>
</evidence>
<comment type="subunit">
    <text evidence="7">The nucleosome is a histone octamer containing two molecules each of H2A, H2B, H3 and H4 assembled in one H3-H4 heterotetramer and two H2A-H2B heterodimers. The octamer wraps approximately 147 bp of DNA.</text>
</comment>
<dbReference type="GO" id="GO:0000786">
    <property type="term" value="C:nucleosome"/>
    <property type="evidence" value="ECO:0007669"/>
    <property type="project" value="UniProtKB-KW"/>
</dbReference>
<dbReference type="OrthoDB" id="21128at2759"/>
<reference evidence="10 11" key="1">
    <citation type="submission" date="2019-08" db="EMBL/GenBank/DDBJ databases">
        <title>Whole genome of Aphis craccivora.</title>
        <authorList>
            <person name="Voronova N.V."/>
            <person name="Shulinski R.S."/>
            <person name="Bandarenka Y.V."/>
            <person name="Zhorov D.G."/>
            <person name="Warner D."/>
        </authorList>
    </citation>
    <scope>NUCLEOTIDE SEQUENCE [LARGE SCALE GENOMIC DNA]</scope>
    <source>
        <strain evidence="10">180601</strain>
        <tissue evidence="10">Whole Body</tissue>
    </source>
</reference>
<dbReference type="CDD" id="cd00074">
    <property type="entry name" value="HFD_H2A"/>
    <property type="match status" value="1"/>
</dbReference>
<dbReference type="Gene3D" id="1.10.20.10">
    <property type="entry name" value="Histone, subunit A"/>
    <property type="match status" value="2"/>
</dbReference>
<accession>A0A6G0ZCD3</accession>
<evidence type="ECO:0000256" key="6">
    <source>
        <dbReference type="ARBA" id="ARBA00023269"/>
    </source>
</evidence>
<keyword evidence="11" id="KW-1185">Reference proteome</keyword>
<dbReference type="GO" id="GO:0046982">
    <property type="term" value="F:protein heterodimerization activity"/>
    <property type="evidence" value="ECO:0007669"/>
    <property type="project" value="InterPro"/>
</dbReference>
<protein>
    <recommendedName>
        <fullName evidence="7">Histone H2A</fullName>
    </recommendedName>
</protein>
<dbReference type="GO" id="GO:0005634">
    <property type="term" value="C:nucleus"/>
    <property type="evidence" value="ECO:0007669"/>
    <property type="project" value="UniProtKB-SubCell"/>
</dbReference>
<dbReference type="InterPro" id="IPR032454">
    <property type="entry name" value="Histone_H2A_C"/>
</dbReference>
<name>A0A6G0ZCD3_APHCR</name>
<dbReference type="PROSITE" id="PS00046">
    <property type="entry name" value="HISTONE_H2A"/>
    <property type="match status" value="1"/>
</dbReference>
<keyword evidence="5 7" id="KW-0539">Nucleus</keyword>
<dbReference type="PRINTS" id="PR00620">
    <property type="entry name" value="HISTONEH2A"/>
</dbReference>
<evidence type="ECO:0000256" key="2">
    <source>
        <dbReference type="ARBA" id="ARBA00004286"/>
    </source>
</evidence>